<dbReference type="Gene3D" id="3.40.50.12760">
    <property type="match status" value="1"/>
</dbReference>
<dbReference type="Pfam" id="PF01728">
    <property type="entry name" value="FtsJ"/>
    <property type="match status" value="1"/>
</dbReference>
<gene>
    <name evidence="2" type="ORF">VKT23_016056</name>
</gene>
<dbReference type="SUPFAM" id="SSF53335">
    <property type="entry name" value="S-adenosyl-L-methionine-dependent methyltransferases"/>
    <property type="match status" value="1"/>
</dbReference>
<name>A0ABR1IYR7_9AGAR</name>
<dbReference type="InterPro" id="IPR002877">
    <property type="entry name" value="RNA_MeTrfase_FtsJ_dom"/>
</dbReference>
<feature type="domain" description="Ribosomal RNA methyltransferase FtsJ" evidence="1">
    <location>
        <begin position="127"/>
        <end position="298"/>
    </location>
</feature>
<reference evidence="2 3" key="1">
    <citation type="submission" date="2024-01" db="EMBL/GenBank/DDBJ databases">
        <title>A draft genome for the cacao thread blight pathogen Marasmiellus scandens.</title>
        <authorList>
            <person name="Baruah I.K."/>
            <person name="Leung J."/>
            <person name="Bukari Y."/>
            <person name="Amoako-Attah I."/>
            <person name="Meinhardt L.W."/>
            <person name="Bailey B.A."/>
            <person name="Cohen S.P."/>
        </authorList>
    </citation>
    <scope>NUCLEOTIDE SEQUENCE [LARGE SCALE GENOMIC DNA]</scope>
    <source>
        <strain evidence="2 3">GH-19</strain>
    </source>
</reference>
<evidence type="ECO:0000313" key="3">
    <source>
        <dbReference type="Proteomes" id="UP001498398"/>
    </source>
</evidence>
<evidence type="ECO:0000313" key="2">
    <source>
        <dbReference type="EMBL" id="KAK7442459.1"/>
    </source>
</evidence>
<comment type="caution">
    <text evidence="2">The sequence shown here is derived from an EMBL/GenBank/DDBJ whole genome shotgun (WGS) entry which is preliminary data.</text>
</comment>
<dbReference type="EMBL" id="JBANRG010000058">
    <property type="protein sequence ID" value="KAK7442459.1"/>
    <property type="molecule type" value="Genomic_DNA"/>
</dbReference>
<proteinExistence type="predicted"/>
<protein>
    <recommendedName>
        <fullName evidence="1">Ribosomal RNA methyltransferase FtsJ domain-containing protein</fullName>
    </recommendedName>
</protein>
<dbReference type="Proteomes" id="UP001498398">
    <property type="component" value="Unassembled WGS sequence"/>
</dbReference>
<accession>A0ABR1IYR7</accession>
<keyword evidence="3" id="KW-1185">Reference proteome</keyword>
<organism evidence="2 3">
    <name type="scientific">Marasmiellus scandens</name>
    <dbReference type="NCBI Taxonomy" id="2682957"/>
    <lineage>
        <taxon>Eukaryota</taxon>
        <taxon>Fungi</taxon>
        <taxon>Dikarya</taxon>
        <taxon>Basidiomycota</taxon>
        <taxon>Agaricomycotina</taxon>
        <taxon>Agaricomycetes</taxon>
        <taxon>Agaricomycetidae</taxon>
        <taxon>Agaricales</taxon>
        <taxon>Marasmiineae</taxon>
        <taxon>Omphalotaceae</taxon>
        <taxon>Marasmiellus</taxon>
    </lineage>
</organism>
<evidence type="ECO:0000259" key="1">
    <source>
        <dbReference type="Pfam" id="PF01728"/>
    </source>
</evidence>
<sequence>MLAYRLGVDTEREPLSPISPVSPISPTSPIAPSYLFPDSWQRDERGQNQTIELADQLIARGASELEYLRNLKRKGWEDEGMDTYFANQRFIADNAGPELNITWFRRMKKVFGEIDRSALVPMFGSFTFLDLGCCPGGFSSYILKKNPQASGIGISLPVEQGGHQFSLEQEFLNRFTLYFADLTRYSFSSSIPTDRSDIYVPIENHLGRSKFDLILLDGHHLRTNTNTLDWEIHQLLVSQLIIALEYVRLGGKLVIKLSRIERVNTVKIIRLFDLISERIEAVKPMTMHAKRGSFYLVVHGVGWGTEGHRKEEFAEKLKEVWTELVFGGDERQGRYLTLEDLDFVVTTEDLIERSPDFLDKIVEIGRGVWQGQIKGLEGLFRKNNVGHRGWGRSGDGLRRS</sequence>
<dbReference type="InterPro" id="IPR029063">
    <property type="entry name" value="SAM-dependent_MTases_sf"/>
</dbReference>